<proteinExistence type="predicted"/>
<dbReference type="RefSeq" id="WP_145731307.1">
    <property type="nucleotide sequence ID" value="NZ_VITR01000005.1"/>
</dbReference>
<sequence length="167" mass="17523">MALFLCWKHGTHSAIRFAALHSDHARLTSNAMPRRPFPSSRKTPTLPALGLEGAACLRGLLTILFLLSFLGAATVQAMPLDIPTAAATMPDDCPMAHAMSIPAKDAPCHGLNAACLKQMGCLGVSLLPERSGQPGAPTVFGMVAFWRPSALETGLSIAPEPFPPIVG</sequence>
<evidence type="ECO:0000313" key="1">
    <source>
        <dbReference type="EMBL" id="TWB43191.1"/>
    </source>
</evidence>
<organism evidence="1 2">
    <name type="scientific">Nitrospirillum amazonense</name>
    <dbReference type="NCBI Taxonomy" id="28077"/>
    <lineage>
        <taxon>Bacteria</taxon>
        <taxon>Pseudomonadati</taxon>
        <taxon>Pseudomonadota</taxon>
        <taxon>Alphaproteobacteria</taxon>
        <taxon>Rhodospirillales</taxon>
        <taxon>Azospirillaceae</taxon>
        <taxon>Nitrospirillum</taxon>
    </lineage>
</organism>
<gene>
    <name evidence="1" type="ORF">FBZ90_1054</name>
</gene>
<dbReference type="AlphaFoldDB" id="A0A560HAN9"/>
<evidence type="ECO:0000313" key="2">
    <source>
        <dbReference type="Proteomes" id="UP000315751"/>
    </source>
</evidence>
<reference evidence="1 2" key="1">
    <citation type="submission" date="2019-06" db="EMBL/GenBank/DDBJ databases">
        <title>Genomic Encyclopedia of Type Strains, Phase IV (KMG-V): Genome sequencing to study the core and pangenomes of soil and plant-associated prokaryotes.</title>
        <authorList>
            <person name="Whitman W."/>
        </authorList>
    </citation>
    <scope>NUCLEOTIDE SEQUENCE [LARGE SCALE GENOMIC DNA]</scope>
    <source>
        <strain evidence="1 2">BR 11622</strain>
    </source>
</reference>
<protein>
    <submittedName>
        <fullName evidence="1">Uncharacterized protein</fullName>
    </submittedName>
</protein>
<name>A0A560HAN9_9PROT</name>
<keyword evidence="2" id="KW-1185">Reference proteome</keyword>
<dbReference type="Proteomes" id="UP000315751">
    <property type="component" value="Unassembled WGS sequence"/>
</dbReference>
<dbReference type="OrthoDB" id="7376641at2"/>
<dbReference type="EMBL" id="VITR01000005">
    <property type="protein sequence ID" value="TWB43191.1"/>
    <property type="molecule type" value="Genomic_DNA"/>
</dbReference>
<accession>A0A560HAN9</accession>
<comment type="caution">
    <text evidence="1">The sequence shown here is derived from an EMBL/GenBank/DDBJ whole genome shotgun (WGS) entry which is preliminary data.</text>
</comment>